<dbReference type="EMBL" id="LVEP01000010">
    <property type="protein sequence ID" value="OCB78446.1"/>
    <property type="molecule type" value="Genomic_DNA"/>
</dbReference>
<keyword evidence="2" id="KW-0732">Signal</keyword>
<proteinExistence type="predicted"/>
<comment type="caution">
    <text evidence="3">The sequence shown here is derived from an EMBL/GenBank/DDBJ whole genome shotgun (WGS) entry which is preliminary data.</text>
</comment>
<name>A0A1B9E932_9FLAO</name>
<evidence type="ECO:0008006" key="5">
    <source>
        <dbReference type="Google" id="ProtNLM"/>
    </source>
</evidence>
<reference evidence="3 4" key="1">
    <citation type="submission" date="2016-03" db="EMBL/GenBank/DDBJ databases">
        <authorList>
            <person name="Ploux O."/>
        </authorList>
    </citation>
    <scope>NUCLEOTIDE SEQUENCE [LARGE SCALE GENOMIC DNA]</scope>
    <source>
        <strain evidence="3 4">LPB0076</strain>
    </source>
</reference>
<evidence type="ECO:0000256" key="2">
    <source>
        <dbReference type="SAM" id="SignalP"/>
    </source>
</evidence>
<gene>
    <name evidence="3" type="ORF">LPBF_02235</name>
</gene>
<dbReference type="STRING" id="1763534.GCA_001831475_01981"/>
<keyword evidence="1" id="KW-0812">Transmembrane</keyword>
<organism evidence="3 4">
    <name type="scientific">Flavobacterium crassostreae</name>
    <dbReference type="NCBI Taxonomy" id="1763534"/>
    <lineage>
        <taxon>Bacteria</taxon>
        <taxon>Pseudomonadati</taxon>
        <taxon>Bacteroidota</taxon>
        <taxon>Flavobacteriia</taxon>
        <taxon>Flavobacteriales</taxon>
        <taxon>Flavobacteriaceae</taxon>
        <taxon>Flavobacterium</taxon>
    </lineage>
</organism>
<protein>
    <recommendedName>
        <fullName evidence="5">Lipoprotein</fullName>
    </recommendedName>
</protein>
<keyword evidence="1" id="KW-1133">Transmembrane helix</keyword>
<sequence>MLKKLSIISFLILFLPFFQTCSDKNISENKILKNSPLWEEVKKDSKTELNGKEYNLTFEELTLKKQKAITDFVKLKKELTLNGYQIGRLFIEDIETPQWPLMPFSMSILVNIFLVIYSFKEQPKMTFILGILNIFLLLIPLIMLYFGKIFEEIEQLKSGYYLLTFNLIIIIFESYSQMKPKKTSGNS</sequence>
<keyword evidence="4" id="KW-1185">Reference proteome</keyword>
<dbReference type="Proteomes" id="UP000093510">
    <property type="component" value="Unassembled WGS sequence"/>
</dbReference>
<feature type="signal peptide" evidence="2">
    <location>
        <begin position="1"/>
        <end position="21"/>
    </location>
</feature>
<dbReference type="OrthoDB" id="1358502at2"/>
<feature type="transmembrane region" description="Helical" evidence="1">
    <location>
        <begin position="99"/>
        <end position="119"/>
    </location>
</feature>
<evidence type="ECO:0000313" key="3">
    <source>
        <dbReference type="EMBL" id="OCB78446.1"/>
    </source>
</evidence>
<dbReference type="AlphaFoldDB" id="A0A1B9E932"/>
<feature type="transmembrane region" description="Helical" evidence="1">
    <location>
        <begin position="158"/>
        <end position="175"/>
    </location>
</feature>
<dbReference type="RefSeq" id="WP_066331949.1">
    <property type="nucleotide sequence ID" value="NZ_CP017688.1"/>
</dbReference>
<evidence type="ECO:0000256" key="1">
    <source>
        <dbReference type="SAM" id="Phobius"/>
    </source>
</evidence>
<keyword evidence="1" id="KW-0472">Membrane</keyword>
<feature type="chain" id="PRO_5008625457" description="Lipoprotein" evidence="2">
    <location>
        <begin position="22"/>
        <end position="187"/>
    </location>
</feature>
<evidence type="ECO:0000313" key="4">
    <source>
        <dbReference type="Proteomes" id="UP000093510"/>
    </source>
</evidence>
<accession>A0A1B9E932</accession>
<feature type="transmembrane region" description="Helical" evidence="1">
    <location>
        <begin position="126"/>
        <end position="146"/>
    </location>
</feature>